<accession>A0ABQ5BNQ7</accession>
<feature type="domain" description="CCHC-type" evidence="3">
    <location>
        <begin position="316"/>
        <end position="330"/>
    </location>
</feature>
<dbReference type="EMBL" id="BQNB010013457">
    <property type="protein sequence ID" value="GJT16208.1"/>
    <property type="molecule type" value="Genomic_DNA"/>
</dbReference>
<name>A0ABQ5BNQ7_9ASTR</name>
<comment type="caution">
    <text evidence="4">The sequence shown here is derived from an EMBL/GenBank/DDBJ whole genome shotgun (WGS) entry which is preliminary data.</text>
</comment>
<organism evidence="4 5">
    <name type="scientific">Tanacetum coccineum</name>
    <dbReference type="NCBI Taxonomy" id="301880"/>
    <lineage>
        <taxon>Eukaryota</taxon>
        <taxon>Viridiplantae</taxon>
        <taxon>Streptophyta</taxon>
        <taxon>Embryophyta</taxon>
        <taxon>Tracheophyta</taxon>
        <taxon>Spermatophyta</taxon>
        <taxon>Magnoliopsida</taxon>
        <taxon>eudicotyledons</taxon>
        <taxon>Gunneridae</taxon>
        <taxon>Pentapetalae</taxon>
        <taxon>asterids</taxon>
        <taxon>campanulids</taxon>
        <taxon>Asterales</taxon>
        <taxon>Asteraceae</taxon>
        <taxon>Asteroideae</taxon>
        <taxon>Anthemideae</taxon>
        <taxon>Anthemidinae</taxon>
        <taxon>Tanacetum</taxon>
    </lineage>
</organism>
<dbReference type="PROSITE" id="PS50158">
    <property type="entry name" value="ZF_CCHC"/>
    <property type="match status" value="1"/>
</dbReference>
<protein>
    <submittedName>
        <fullName evidence="4">Retrotransposon protein</fullName>
    </submittedName>
</protein>
<gene>
    <name evidence="4" type="ORF">Tco_0874914</name>
</gene>
<evidence type="ECO:0000313" key="4">
    <source>
        <dbReference type="EMBL" id="GJT16208.1"/>
    </source>
</evidence>
<dbReference type="Proteomes" id="UP001151760">
    <property type="component" value="Unassembled WGS sequence"/>
</dbReference>
<feature type="region of interest" description="Disordered" evidence="2">
    <location>
        <begin position="1"/>
        <end position="54"/>
    </location>
</feature>
<proteinExistence type="predicted"/>
<feature type="compositionally biased region" description="Basic and acidic residues" evidence="2">
    <location>
        <begin position="305"/>
        <end position="317"/>
    </location>
</feature>
<dbReference type="SMART" id="SM00343">
    <property type="entry name" value="ZnF_C2HC"/>
    <property type="match status" value="1"/>
</dbReference>
<keyword evidence="5" id="KW-1185">Reference proteome</keyword>
<feature type="compositionally biased region" description="Polar residues" evidence="2">
    <location>
        <begin position="13"/>
        <end position="26"/>
    </location>
</feature>
<evidence type="ECO:0000256" key="2">
    <source>
        <dbReference type="SAM" id="MobiDB-lite"/>
    </source>
</evidence>
<keyword evidence="1" id="KW-0863">Zinc-finger</keyword>
<sequence length="333" mass="37608">MDQFILQRRAQASHDTTTRPSSQPQDDTSKKEIQEKSSPSDSTSDTSNDTDSERTHSGFIITWLWHVMALNNAQTKINSSDFRSMLGKHQPTGPNINEWFRALKLVVHTEKLQDVFETALPPAPAAGANAQALADWAILFDRHNEVMVTELQKMYGKPLGVELQELMNMFHSCKQAEGKFVSDHVILMKSYLDQLATHNYAFPDKVSISFILNSLSGEFQAFVQNYNMQSMEKTISEVHSLLIEFEKSIKRNKQQIVGASSTPHVMAIQSGRVQKNKPQGKAKGKEKGKGLKNSYPTKPKKPQPYKKERPAKDGQCHHCKEEGHWKRNCPVSS</sequence>
<dbReference type="Gene3D" id="4.10.60.10">
    <property type="entry name" value="Zinc finger, CCHC-type"/>
    <property type="match status" value="1"/>
</dbReference>
<keyword evidence="1" id="KW-0479">Metal-binding</keyword>
<dbReference type="InterPro" id="IPR001878">
    <property type="entry name" value="Znf_CCHC"/>
</dbReference>
<evidence type="ECO:0000313" key="5">
    <source>
        <dbReference type="Proteomes" id="UP001151760"/>
    </source>
</evidence>
<feature type="region of interest" description="Disordered" evidence="2">
    <location>
        <begin position="261"/>
        <end position="317"/>
    </location>
</feature>
<reference evidence="4" key="1">
    <citation type="journal article" date="2022" name="Int. J. Mol. Sci.">
        <title>Draft Genome of Tanacetum Coccineum: Genomic Comparison of Closely Related Tanacetum-Family Plants.</title>
        <authorList>
            <person name="Yamashiro T."/>
            <person name="Shiraishi A."/>
            <person name="Nakayama K."/>
            <person name="Satake H."/>
        </authorList>
    </citation>
    <scope>NUCLEOTIDE SEQUENCE</scope>
</reference>
<dbReference type="Pfam" id="PF00098">
    <property type="entry name" value="zf-CCHC"/>
    <property type="match status" value="1"/>
</dbReference>
<evidence type="ECO:0000259" key="3">
    <source>
        <dbReference type="PROSITE" id="PS50158"/>
    </source>
</evidence>
<keyword evidence="1" id="KW-0862">Zinc</keyword>
<reference evidence="4" key="2">
    <citation type="submission" date="2022-01" db="EMBL/GenBank/DDBJ databases">
        <authorList>
            <person name="Yamashiro T."/>
            <person name="Shiraishi A."/>
            <person name="Satake H."/>
            <person name="Nakayama K."/>
        </authorList>
    </citation>
    <scope>NUCLEOTIDE SEQUENCE</scope>
</reference>
<dbReference type="SUPFAM" id="SSF57756">
    <property type="entry name" value="Retrovirus zinc finger-like domains"/>
    <property type="match status" value="1"/>
</dbReference>
<evidence type="ECO:0000256" key="1">
    <source>
        <dbReference type="PROSITE-ProRule" id="PRU00047"/>
    </source>
</evidence>
<feature type="compositionally biased region" description="Low complexity" evidence="2">
    <location>
        <begin position="37"/>
        <end position="49"/>
    </location>
</feature>
<dbReference type="InterPro" id="IPR036875">
    <property type="entry name" value="Znf_CCHC_sf"/>
</dbReference>